<evidence type="ECO:0000313" key="3">
    <source>
        <dbReference type="Proteomes" id="UP000176893"/>
    </source>
</evidence>
<feature type="domain" description="HNH" evidence="1">
    <location>
        <begin position="57"/>
        <end position="89"/>
    </location>
</feature>
<evidence type="ECO:0000259" key="1">
    <source>
        <dbReference type="Pfam" id="PF01844"/>
    </source>
</evidence>
<protein>
    <recommendedName>
        <fullName evidence="1">HNH domain-containing protein</fullName>
    </recommendedName>
</protein>
<dbReference type="InterPro" id="IPR002711">
    <property type="entry name" value="HNH"/>
</dbReference>
<organism evidence="2 3">
    <name type="scientific">Candidatus Yanofskybacteria bacterium RIFCSPHIGHO2_01_FULL_41_26</name>
    <dbReference type="NCBI Taxonomy" id="1802661"/>
    <lineage>
        <taxon>Bacteria</taxon>
        <taxon>Candidatus Yanofskyibacteriota</taxon>
    </lineage>
</organism>
<evidence type="ECO:0000313" key="2">
    <source>
        <dbReference type="EMBL" id="OGM98387.1"/>
    </source>
</evidence>
<dbReference type="Gene3D" id="1.10.30.50">
    <property type="match status" value="1"/>
</dbReference>
<dbReference type="GO" id="GO:0004519">
    <property type="term" value="F:endonuclease activity"/>
    <property type="evidence" value="ECO:0007669"/>
    <property type="project" value="InterPro"/>
</dbReference>
<dbReference type="STRING" id="1802661.A2649_04165"/>
<reference evidence="2 3" key="1">
    <citation type="journal article" date="2016" name="Nat. Commun.">
        <title>Thousands of microbial genomes shed light on interconnected biogeochemical processes in an aquifer system.</title>
        <authorList>
            <person name="Anantharaman K."/>
            <person name="Brown C.T."/>
            <person name="Hug L.A."/>
            <person name="Sharon I."/>
            <person name="Castelle C.J."/>
            <person name="Probst A.J."/>
            <person name="Thomas B.C."/>
            <person name="Singh A."/>
            <person name="Wilkins M.J."/>
            <person name="Karaoz U."/>
            <person name="Brodie E.L."/>
            <person name="Williams K.H."/>
            <person name="Hubbard S.S."/>
            <person name="Banfield J.F."/>
        </authorList>
    </citation>
    <scope>NUCLEOTIDE SEQUENCE [LARGE SCALE GENOMIC DNA]</scope>
</reference>
<gene>
    <name evidence="2" type="ORF">A2649_04165</name>
</gene>
<dbReference type="Proteomes" id="UP000176893">
    <property type="component" value="Unassembled WGS sequence"/>
</dbReference>
<comment type="caution">
    <text evidence="2">The sequence shown here is derived from an EMBL/GenBank/DDBJ whole genome shotgun (WGS) entry which is preliminary data.</text>
</comment>
<accession>A0A1F8ECN6</accession>
<dbReference type="InterPro" id="IPR003615">
    <property type="entry name" value="HNH_nuc"/>
</dbReference>
<name>A0A1F8ECN6_9BACT</name>
<dbReference type="GO" id="GO:0003676">
    <property type="term" value="F:nucleic acid binding"/>
    <property type="evidence" value="ECO:0007669"/>
    <property type="project" value="InterPro"/>
</dbReference>
<dbReference type="Pfam" id="PF01844">
    <property type="entry name" value="HNH"/>
    <property type="match status" value="1"/>
</dbReference>
<dbReference type="AlphaFoldDB" id="A0A1F8ECN6"/>
<dbReference type="CDD" id="cd00085">
    <property type="entry name" value="HNHc"/>
    <property type="match status" value="1"/>
</dbReference>
<sequence>MARNHNTRRDGSAFDEATIEAVWKKGEVESSYPSYRKDKCGASMQRTKYGQTVQWGWEVDHIKPVAEGGSDDISNLQPLQWENNRHKGDDYPNWTCKVKS</sequence>
<dbReference type="GO" id="GO:0008270">
    <property type="term" value="F:zinc ion binding"/>
    <property type="evidence" value="ECO:0007669"/>
    <property type="project" value="InterPro"/>
</dbReference>
<dbReference type="EMBL" id="MGJB01000016">
    <property type="protein sequence ID" value="OGM98387.1"/>
    <property type="molecule type" value="Genomic_DNA"/>
</dbReference>
<proteinExistence type="predicted"/>